<feature type="transmembrane region" description="Helical" evidence="1">
    <location>
        <begin position="53"/>
        <end position="74"/>
    </location>
</feature>
<feature type="transmembrane region" description="Helical" evidence="1">
    <location>
        <begin position="197"/>
        <end position="218"/>
    </location>
</feature>
<dbReference type="AlphaFoldDB" id="M7P116"/>
<dbReference type="STRING" id="1279009.ADICEAN_00550"/>
<sequence length="545" mass="62621">MKRITTLVSFPVILGFHLFLLLTILLGGLYRFEENDDVLMMLISSGIWGAETSEYLVFINVLLGLLFKASNALLATYNSYLWFFLIATLLSHLSIIRSIRRLAGPEQFTKAYLLLVPILFHSVLFLQFTTLSYTLALAGLCCVVILISDSQSGWGTFVGALFFLGLSFLVRKEVAMVVAAFLLLFFLYFHFYHKKIALVRLGVFVGMLLLQFIILYTFDKSYYEKNGYSDFYSYNQIRGMLQDNPTPQVLQDCFLENGFTETAFLLFRNASLPYTAPDRLQAVLNCQRSQKLAAPLQHYLKRIPGDIYYFFYYSTPWSVYLLALPLLLIFAYNASLRPSLWYCLCSSLLLLLVILLEKNLKERVVFFLLHLPLVFIFFRSFLNKLPIHLPVWGIGLYLFVLTTYLGNSSLRTIENRRIYGRQFQQLQQLAVLEDKTLILAGRFSTPALPYLTYITGSSSRDVTDFSRVYISGWFSGSPTAQNFLQQRGAATFLVLLQSGRGVLLTDEPGLQKVLERYCQETYKIPLQLKTTHRDELEGLYFIQSR</sequence>
<gene>
    <name evidence="2" type="ORF">ADICEAN_00550</name>
</gene>
<keyword evidence="1" id="KW-0472">Membrane</keyword>
<feature type="transmembrane region" description="Helical" evidence="1">
    <location>
        <begin position="135"/>
        <end position="162"/>
    </location>
</feature>
<proteinExistence type="predicted"/>
<dbReference type="OrthoDB" id="817762at2"/>
<comment type="caution">
    <text evidence="2">The sequence shown here is derived from an EMBL/GenBank/DDBJ whole genome shotgun (WGS) entry which is preliminary data.</text>
</comment>
<feature type="transmembrane region" description="Helical" evidence="1">
    <location>
        <begin position="310"/>
        <end position="333"/>
    </location>
</feature>
<feature type="transmembrane region" description="Helical" evidence="1">
    <location>
        <begin position="339"/>
        <end position="357"/>
    </location>
</feature>
<feature type="transmembrane region" description="Helical" evidence="1">
    <location>
        <begin position="80"/>
        <end position="99"/>
    </location>
</feature>
<protein>
    <recommendedName>
        <fullName evidence="4">Glycosyltransferase RgtA/B/C/D-like domain-containing protein</fullName>
    </recommendedName>
</protein>
<accession>M7P116</accession>
<keyword evidence="1" id="KW-0812">Transmembrane</keyword>
<keyword evidence="1" id="KW-1133">Transmembrane helix</keyword>
<evidence type="ECO:0000256" key="1">
    <source>
        <dbReference type="SAM" id="Phobius"/>
    </source>
</evidence>
<feature type="transmembrane region" description="Helical" evidence="1">
    <location>
        <begin position="387"/>
        <end position="407"/>
    </location>
</feature>
<name>M7P116_9BACT</name>
<organism evidence="2 3">
    <name type="scientific">Cesiribacter andamanensis AMV16</name>
    <dbReference type="NCBI Taxonomy" id="1279009"/>
    <lineage>
        <taxon>Bacteria</taxon>
        <taxon>Pseudomonadati</taxon>
        <taxon>Bacteroidota</taxon>
        <taxon>Cytophagia</taxon>
        <taxon>Cytophagales</taxon>
        <taxon>Cesiribacteraceae</taxon>
        <taxon>Cesiribacter</taxon>
    </lineage>
</organism>
<evidence type="ECO:0000313" key="2">
    <source>
        <dbReference type="EMBL" id="EMR04264.1"/>
    </source>
</evidence>
<evidence type="ECO:0000313" key="3">
    <source>
        <dbReference type="Proteomes" id="UP000011910"/>
    </source>
</evidence>
<keyword evidence="3" id="KW-1185">Reference proteome</keyword>
<dbReference type="eggNOG" id="ENOG5033BH8">
    <property type="taxonomic scope" value="Bacteria"/>
</dbReference>
<feature type="transmembrane region" description="Helical" evidence="1">
    <location>
        <begin position="111"/>
        <end position="129"/>
    </location>
</feature>
<dbReference type="Proteomes" id="UP000011910">
    <property type="component" value="Unassembled WGS sequence"/>
</dbReference>
<feature type="transmembrane region" description="Helical" evidence="1">
    <location>
        <begin position="12"/>
        <end position="32"/>
    </location>
</feature>
<evidence type="ECO:0008006" key="4">
    <source>
        <dbReference type="Google" id="ProtNLM"/>
    </source>
</evidence>
<reference evidence="2 3" key="1">
    <citation type="journal article" date="2013" name="Genome Announc.">
        <title>Draft Genome Sequence of Cesiribacter andamanensis Strain AMV16T, Isolated from a Soil Sample from a Mud Volcano in the Andaman Islands, India.</title>
        <authorList>
            <person name="Shivaji S."/>
            <person name="Ara S."/>
            <person name="Begum Z."/>
            <person name="Srinivas T.N."/>
            <person name="Singh A."/>
            <person name="Kumar Pinnaka A."/>
        </authorList>
    </citation>
    <scope>NUCLEOTIDE SEQUENCE [LARGE SCALE GENOMIC DNA]</scope>
    <source>
        <strain evidence="2 3">AMV16</strain>
    </source>
</reference>
<dbReference type="RefSeq" id="WP_009193957.1">
    <property type="nucleotide sequence ID" value="NZ_AODQ01000008.1"/>
</dbReference>
<feature type="transmembrane region" description="Helical" evidence="1">
    <location>
        <begin position="364"/>
        <end position="381"/>
    </location>
</feature>
<dbReference type="EMBL" id="AODQ01000008">
    <property type="protein sequence ID" value="EMR04264.1"/>
    <property type="molecule type" value="Genomic_DNA"/>
</dbReference>
<feature type="transmembrane region" description="Helical" evidence="1">
    <location>
        <begin position="174"/>
        <end position="191"/>
    </location>
</feature>